<dbReference type="Gene3D" id="2.60.120.10">
    <property type="entry name" value="Jelly Rolls"/>
    <property type="match status" value="1"/>
</dbReference>
<dbReference type="SUPFAM" id="SSF51182">
    <property type="entry name" value="RmlC-like cupins"/>
    <property type="match status" value="1"/>
</dbReference>
<dbReference type="AlphaFoldDB" id="A0A6V8HN48"/>
<gene>
    <name evidence="3" type="ORF">TCE0_041r13599</name>
</gene>
<comment type="caution">
    <text evidence="3">The sequence shown here is derived from an EMBL/GenBank/DDBJ whole genome shotgun (WGS) entry which is preliminary data.</text>
</comment>
<dbReference type="InterPro" id="IPR013096">
    <property type="entry name" value="Cupin_2"/>
</dbReference>
<evidence type="ECO:0000259" key="2">
    <source>
        <dbReference type="Pfam" id="PF07883"/>
    </source>
</evidence>
<evidence type="ECO:0000313" key="4">
    <source>
        <dbReference type="Proteomes" id="UP000053095"/>
    </source>
</evidence>
<dbReference type="PANTHER" id="PTHR36156">
    <property type="entry name" value="SLR2101 PROTEIN"/>
    <property type="match status" value="1"/>
</dbReference>
<sequence length="171" mass="19054">MAHYITTHDTTGTAVFSPKAPGSQHSMPIPIGDIRIISSSHQIPLNLSNESDIDQYQHDRTSPFFPGERRICPDNGTATCIISMAPRAESGMHRTMTVDTIVFVEGEVEITLDSGEMRRLKAGDSLVQRGTMHKWRNVTPNDGWARWVAFIQAAAESVKIGDRVLENEWVH</sequence>
<reference evidence="4" key="1">
    <citation type="journal article" date="2015" name="Genome Announc.">
        <title>Draft genome sequence of Talaromyces cellulolyticus strain Y-94, a source of lignocellulosic biomass-degrading enzymes.</title>
        <authorList>
            <person name="Fujii T."/>
            <person name="Koike H."/>
            <person name="Sawayama S."/>
            <person name="Yano S."/>
            <person name="Inoue H."/>
        </authorList>
    </citation>
    <scope>NUCLEOTIDE SEQUENCE [LARGE SCALE GENOMIC DNA]</scope>
    <source>
        <strain evidence="4">Y-94</strain>
    </source>
</reference>
<dbReference type="Pfam" id="PF07883">
    <property type="entry name" value="Cupin_2"/>
    <property type="match status" value="1"/>
</dbReference>
<dbReference type="EMBL" id="DF933837">
    <property type="protein sequence ID" value="GAM40893.1"/>
    <property type="molecule type" value="Genomic_DNA"/>
</dbReference>
<organism evidence="3 4">
    <name type="scientific">Talaromyces pinophilus</name>
    <name type="common">Penicillium pinophilum</name>
    <dbReference type="NCBI Taxonomy" id="128442"/>
    <lineage>
        <taxon>Eukaryota</taxon>
        <taxon>Fungi</taxon>
        <taxon>Dikarya</taxon>
        <taxon>Ascomycota</taxon>
        <taxon>Pezizomycotina</taxon>
        <taxon>Eurotiomycetes</taxon>
        <taxon>Eurotiomycetidae</taxon>
        <taxon>Eurotiales</taxon>
        <taxon>Trichocomaceae</taxon>
        <taxon>Talaromyces</taxon>
        <taxon>Talaromyces sect. Talaromyces</taxon>
    </lineage>
</organism>
<evidence type="ECO:0000256" key="1">
    <source>
        <dbReference type="SAM" id="MobiDB-lite"/>
    </source>
</evidence>
<feature type="domain" description="Cupin type-2" evidence="2">
    <location>
        <begin position="82"/>
        <end position="140"/>
    </location>
</feature>
<name>A0A6V8HN48_TALPI</name>
<proteinExistence type="predicted"/>
<evidence type="ECO:0000313" key="3">
    <source>
        <dbReference type="EMBL" id="GAM40893.1"/>
    </source>
</evidence>
<dbReference type="PANTHER" id="PTHR36156:SF2">
    <property type="entry name" value="CUPIN TYPE-2 DOMAIN-CONTAINING PROTEIN"/>
    <property type="match status" value="1"/>
</dbReference>
<dbReference type="InterPro" id="IPR014710">
    <property type="entry name" value="RmlC-like_jellyroll"/>
</dbReference>
<accession>A0A6V8HN48</accession>
<dbReference type="CDD" id="cd02231">
    <property type="entry name" value="cupin_BLL6423-like"/>
    <property type="match status" value="1"/>
</dbReference>
<protein>
    <recommendedName>
        <fullName evidence="2">Cupin type-2 domain-containing protein</fullName>
    </recommendedName>
</protein>
<feature type="region of interest" description="Disordered" evidence="1">
    <location>
        <begin position="1"/>
        <end position="30"/>
    </location>
</feature>
<dbReference type="InterPro" id="IPR047142">
    <property type="entry name" value="OryJ/VirC-like"/>
</dbReference>
<dbReference type="Proteomes" id="UP000053095">
    <property type="component" value="Unassembled WGS sequence"/>
</dbReference>
<dbReference type="InterPro" id="IPR011051">
    <property type="entry name" value="RmlC_Cupin_sf"/>
</dbReference>
<keyword evidence="4" id="KW-1185">Reference proteome</keyword>